<dbReference type="EMBL" id="QHLZ01000014">
    <property type="protein sequence ID" value="PXA64183.1"/>
    <property type="molecule type" value="Genomic_DNA"/>
</dbReference>
<evidence type="ECO:0000313" key="2">
    <source>
        <dbReference type="Proteomes" id="UP000246303"/>
    </source>
</evidence>
<comment type="caution">
    <text evidence="1">The sequence shown here is derived from an EMBL/GenBank/DDBJ whole genome shotgun (WGS) entry which is preliminary data.</text>
</comment>
<proteinExistence type="predicted"/>
<accession>A0A2V3DMJ8</accession>
<organism evidence="1 2">
    <name type="scientific">Arthrobacter psychrochitiniphilus</name>
    <dbReference type="NCBI Taxonomy" id="291045"/>
    <lineage>
        <taxon>Bacteria</taxon>
        <taxon>Bacillati</taxon>
        <taxon>Actinomycetota</taxon>
        <taxon>Actinomycetes</taxon>
        <taxon>Micrococcales</taxon>
        <taxon>Micrococcaceae</taxon>
        <taxon>Arthrobacter</taxon>
    </lineage>
</organism>
<keyword evidence="2" id="KW-1185">Reference proteome</keyword>
<protein>
    <submittedName>
        <fullName evidence="1">Uncharacterized protein</fullName>
    </submittedName>
</protein>
<gene>
    <name evidence="1" type="ORF">CVS29_16280</name>
</gene>
<dbReference type="RefSeq" id="WP_110107438.1">
    <property type="nucleotide sequence ID" value="NZ_JACBZZ010000001.1"/>
</dbReference>
<dbReference type="AlphaFoldDB" id="A0A2V3DMJ8"/>
<dbReference type="Proteomes" id="UP000246303">
    <property type="component" value="Unassembled WGS sequence"/>
</dbReference>
<evidence type="ECO:0000313" key="1">
    <source>
        <dbReference type="EMBL" id="PXA64183.1"/>
    </source>
</evidence>
<reference evidence="1 2" key="1">
    <citation type="submission" date="2018-05" db="EMBL/GenBank/DDBJ databases">
        <title>Genetic diversity of glacier-inhabiting Cryobacterium bacteria in China and description of Cryobacterium mengkeensis sp. nov. and Arthrobacter glacialis sp. nov.</title>
        <authorList>
            <person name="Liu Q."/>
            <person name="Xin Y.-H."/>
        </authorList>
    </citation>
    <scope>NUCLEOTIDE SEQUENCE [LARGE SCALE GENOMIC DNA]</scope>
    <source>
        <strain evidence="1 2">GP3</strain>
    </source>
</reference>
<name>A0A2V3DMJ8_9MICC</name>
<sequence length="166" mass="17752">MSLLELTGDGMGWPGWWEWLAAVAPVIASTMVAVGIVPAGITIRSGYTTARLSRWWGQAQWALDASFSPIPEKQKAGLRLLRVLAAQKWLGAGELRVLEAAVERPLADAARAIAARATAAPTAAAPSIVEPPHEVAVEAAWLKVSLDLRLNQVTPAWIKEMAGEEP</sequence>
<dbReference type="OrthoDB" id="4479226at2"/>